<accession>G4YJ21</accession>
<proteinExistence type="predicted"/>
<gene>
    <name evidence="1" type="ORF">PHYSODRAFT_294442</name>
</gene>
<organism evidence="1 2">
    <name type="scientific">Phytophthora sojae (strain P6497)</name>
    <name type="common">Soybean stem and root rot agent</name>
    <name type="synonym">Phytophthora megasperma f. sp. glycines</name>
    <dbReference type="NCBI Taxonomy" id="1094619"/>
    <lineage>
        <taxon>Eukaryota</taxon>
        <taxon>Sar</taxon>
        <taxon>Stramenopiles</taxon>
        <taxon>Oomycota</taxon>
        <taxon>Peronosporomycetes</taxon>
        <taxon>Peronosporales</taxon>
        <taxon>Peronosporaceae</taxon>
        <taxon>Phytophthora</taxon>
    </lineage>
</organism>
<evidence type="ECO:0000313" key="2">
    <source>
        <dbReference type="Proteomes" id="UP000002640"/>
    </source>
</evidence>
<dbReference type="InParanoid" id="G4YJ21"/>
<sequence length="379" mass="42429">MAHVSDPVESEMAEVAQHAVENNVWFSRISLALRFDSQDIRSGWGARSSFGKLMRSLFDSTRRTLDDANTFYRLQTGSESLYQLGKIYVESDDEELERWGVKAMLSSLVRTQTRELKLMLEQDPIDQNAVGRLSVEDIQGFIAVIASDHPEEELFSSHRGVVDDRNATLEEGAPMHWEFGEAQRDDGVSEWVNVLVPGYGRCQVKRSDLNFDGDGSTDTMGVGITSLSIRLNPNCEIAGDLSQFMAAVGALKDVGSQLEKCLHRLRICLANPFVCIPHGYDPGNYEADLIALLDMLEVNRSLEYLGDHRRTHRTFIDRFAQYDKEPISKALKLPLEAKIAFLSVVGPCGTLRPTKKRKSSAPTLSAALCKLDRSLHRTY</sequence>
<name>G4YJ21_PHYSP</name>
<dbReference type="AlphaFoldDB" id="G4YJ21"/>
<keyword evidence="2" id="KW-1185">Reference proteome</keyword>
<protein>
    <submittedName>
        <fullName evidence="1">Uncharacterized protein</fullName>
    </submittedName>
</protein>
<dbReference type="EMBL" id="JH159151">
    <property type="protein sequence ID" value="EGZ29161.1"/>
    <property type="molecule type" value="Genomic_DNA"/>
</dbReference>
<dbReference type="Proteomes" id="UP000002640">
    <property type="component" value="Unassembled WGS sequence"/>
</dbReference>
<dbReference type="GeneID" id="20641105"/>
<reference evidence="1 2" key="1">
    <citation type="journal article" date="2006" name="Science">
        <title>Phytophthora genome sequences uncover evolutionary origins and mechanisms of pathogenesis.</title>
        <authorList>
            <person name="Tyler B.M."/>
            <person name="Tripathy S."/>
            <person name="Zhang X."/>
            <person name="Dehal P."/>
            <person name="Jiang R.H."/>
            <person name="Aerts A."/>
            <person name="Arredondo F.D."/>
            <person name="Baxter L."/>
            <person name="Bensasson D."/>
            <person name="Beynon J.L."/>
            <person name="Chapman J."/>
            <person name="Damasceno C.M."/>
            <person name="Dorrance A.E."/>
            <person name="Dou D."/>
            <person name="Dickerman A.W."/>
            <person name="Dubchak I.L."/>
            <person name="Garbelotto M."/>
            <person name="Gijzen M."/>
            <person name="Gordon S.G."/>
            <person name="Govers F."/>
            <person name="Grunwald N.J."/>
            <person name="Huang W."/>
            <person name="Ivors K.L."/>
            <person name="Jones R.W."/>
            <person name="Kamoun S."/>
            <person name="Krampis K."/>
            <person name="Lamour K.H."/>
            <person name="Lee M.K."/>
            <person name="McDonald W.H."/>
            <person name="Medina M."/>
            <person name="Meijer H.J."/>
            <person name="Nordberg E.K."/>
            <person name="Maclean D.J."/>
            <person name="Ospina-Giraldo M.D."/>
            <person name="Morris P.F."/>
            <person name="Phuntumart V."/>
            <person name="Putnam N.H."/>
            <person name="Rash S."/>
            <person name="Rose J.K."/>
            <person name="Sakihama Y."/>
            <person name="Salamov A.A."/>
            <person name="Savidor A."/>
            <person name="Scheuring C.F."/>
            <person name="Smith B.M."/>
            <person name="Sobral B.W."/>
            <person name="Terry A."/>
            <person name="Torto-Alalibo T.A."/>
            <person name="Win J."/>
            <person name="Xu Z."/>
            <person name="Zhang H."/>
            <person name="Grigoriev I.V."/>
            <person name="Rokhsar D.S."/>
            <person name="Boore J.L."/>
        </authorList>
    </citation>
    <scope>NUCLEOTIDE SEQUENCE [LARGE SCALE GENOMIC DNA]</scope>
    <source>
        <strain evidence="1 2">P6497</strain>
    </source>
</reference>
<dbReference type="RefSeq" id="XP_009516436.1">
    <property type="nucleotide sequence ID" value="XM_009518141.1"/>
</dbReference>
<dbReference type="KEGG" id="psoj:PHYSODRAFT_294442"/>
<evidence type="ECO:0000313" key="1">
    <source>
        <dbReference type="EMBL" id="EGZ29161.1"/>
    </source>
</evidence>